<feature type="domain" description="Reverse transcriptase" evidence="3">
    <location>
        <begin position="98"/>
        <end position="227"/>
    </location>
</feature>
<dbReference type="InterPro" id="IPR043128">
    <property type="entry name" value="Rev_trsase/Diguanyl_cyclase"/>
</dbReference>
<gene>
    <name evidence="4" type="ORF">AMELA_G00063060</name>
</gene>
<dbReference type="Gene3D" id="3.10.10.10">
    <property type="entry name" value="HIV Type 1 Reverse Transcriptase, subunit A, domain 1"/>
    <property type="match status" value="1"/>
</dbReference>
<dbReference type="GO" id="GO:0004523">
    <property type="term" value="F:RNA-DNA hybrid ribonuclease activity"/>
    <property type="evidence" value="ECO:0007669"/>
    <property type="project" value="UniProtKB-EC"/>
</dbReference>
<keyword evidence="5" id="KW-1185">Reference proteome</keyword>
<proteinExistence type="inferred from homology"/>
<dbReference type="CDD" id="cd01647">
    <property type="entry name" value="RT_LTR"/>
    <property type="match status" value="1"/>
</dbReference>
<dbReference type="EMBL" id="JAAGNN010000005">
    <property type="protein sequence ID" value="KAF4089134.1"/>
    <property type="molecule type" value="Genomic_DNA"/>
</dbReference>
<evidence type="ECO:0000256" key="2">
    <source>
        <dbReference type="ARBA" id="ARBA00012180"/>
    </source>
</evidence>
<dbReference type="PANTHER" id="PTHR24559:SF454">
    <property type="entry name" value="RIBONUCLEASE H"/>
    <property type="match status" value="1"/>
</dbReference>
<evidence type="ECO:0000313" key="4">
    <source>
        <dbReference type="EMBL" id="KAF4089134.1"/>
    </source>
</evidence>
<protein>
    <recommendedName>
        <fullName evidence="2">ribonuclease H</fullName>
        <ecNumber evidence="2">3.1.26.4</ecNumber>
    </recommendedName>
</protein>
<evidence type="ECO:0000313" key="5">
    <source>
        <dbReference type="Proteomes" id="UP000593565"/>
    </source>
</evidence>
<dbReference type="AlphaFoldDB" id="A0A7J6B208"/>
<organism evidence="4 5">
    <name type="scientific">Ameiurus melas</name>
    <name type="common">Black bullhead</name>
    <name type="synonym">Silurus melas</name>
    <dbReference type="NCBI Taxonomy" id="219545"/>
    <lineage>
        <taxon>Eukaryota</taxon>
        <taxon>Metazoa</taxon>
        <taxon>Chordata</taxon>
        <taxon>Craniata</taxon>
        <taxon>Vertebrata</taxon>
        <taxon>Euteleostomi</taxon>
        <taxon>Actinopterygii</taxon>
        <taxon>Neopterygii</taxon>
        <taxon>Teleostei</taxon>
        <taxon>Ostariophysi</taxon>
        <taxon>Siluriformes</taxon>
        <taxon>Ictaluridae</taxon>
        <taxon>Ameiurus</taxon>
    </lineage>
</organism>
<feature type="non-terminal residue" evidence="4">
    <location>
        <position position="1"/>
    </location>
</feature>
<dbReference type="Proteomes" id="UP000593565">
    <property type="component" value="Unassembled WGS sequence"/>
</dbReference>
<dbReference type="Pfam" id="PF00078">
    <property type="entry name" value="RVT_1"/>
    <property type="match status" value="1"/>
</dbReference>
<evidence type="ECO:0000256" key="1">
    <source>
        <dbReference type="ARBA" id="ARBA00010879"/>
    </source>
</evidence>
<dbReference type="EC" id="3.1.26.4" evidence="2"/>
<dbReference type="InterPro" id="IPR043502">
    <property type="entry name" value="DNA/RNA_pol_sf"/>
</dbReference>
<accession>A0A7J6B208</accession>
<reference evidence="4 5" key="1">
    <citation type="submission" date="2020-02" db="EMBL/GenBank/DDBJ databases">
        <title>A chromosome-scale genome assembly of the black bullhead catfish (Ameiurus melas).</title>
        <authorList>
            <person name="Wen M."/>
            <person name="Zham M."/>
            <person name="Cabau C."/>
            <person name="Klopp C."/>
            <person name="Donnadieu C."/>
            <person name="Roques C."/>
            <person name="Bouchez O."/>
            <person name="Lampietro C."/>
            <person name="Jouanno E."/>
            <person name="Herpin A."/>
            <person name="Louis A."/>
            <person name="Berthelot C."/>
            <person name="Parey E."/>
            <person name="Roest-Crollius H."/>
            <person name="Braasch I."/>
            <person name="Postlethwait J."/>
            <person name="Robinson-Rechavi M."/>
            <person name="Echchiki A."/>
            <person name="Begum T."/>
            <person name="Montfort J."/>
            <person name="Schartl M."/>
            <person name="Bobe J."/>
            <person name="Guiguen Y."/>
        </authorList>
    </citation>
    <scope>NUCLEOTIDE SEQUENCE [LARGE SCALE GENOMIC DNA]</scope>
    <source>
        <strain evidence="4">M_S1</strain>
        <tissue evidence="4">Blood</tissue>
    </source>
</reference>
<dbReference type="InterPro" id="IPR000477">
    <property type="entry name" value="RT_dom"/>
</dbReference>
<dbReference type="SUPFAM" id="SSF56672">
    <property type="entry name" value="DNA/RNA polymerases"/>
    <property type="match status" value="1"/>
</dbReference>
<sequence>ALDTDQNNRAVVDLEEDLTPTQRQELLELVDQHVLLLPGKDPSGAPPQKNTSGVVMRQRPYRVPEARHKAIEEEVERMLRDRVIEESNSPWSSPIVVVPKLEGSIRLCNDFRRLNQVSDFDSYPLPRVDDLVERLGSAQFISTLDLTYWQVALAADARPKTAFNTSTGHWQYRVLQFGLHVAPATFQRLLDTVLRPHRSFAAAYLDDVVIHSSTWSDHLFHLGEVLKGLGGLA</sequence>
<name>A0A7J6B208_AMEME</name>
<dbReference type="InterPro" id="IPR053134">
    <property type="entry name" value="RNA-dir_DNA_polymerase"/>
</dbReference>
<comment type="caution">
    <text evidence="4">The sequence shown here is derived from an EMBL/GenBank/DDBJ whole genome shotgun (WGS) entry which is preliminary data.</text>
</comment>
<comment type="similarity">
    <text evidence="1">Belongs to the beta type-B retroviral polymerase family. HERV class-II K(HML-2) pol subfamily.</text>
</comment>
<dbReference type="PANTHER" id="PTHR24559">
    <property type="entry name" value="TRANSPOSON TY3-I GAG-POL POLYPROTEIN"/>
    <property type="match status" value="1"/>
</dbReference>
<dbReference type="Gene3D" id="3.30.70.270">
    <property type="match status" value="1"/>
</dbReference>
<evidence type="ECO:0000259" key="3">
    <source>
        <dbReference type="Pfam" id="PF00078"/>
    </source>
</evidence>